<evidence type="ECO:0000256" key="2">
    <source>
        <dbReference type="ARBA" id="ARBA00006850"/>
    </source>
</evidence>
<dbReference type="EMBL" id="BKCP01011625">
    <property type="protein sequence ID" value="GER55109.1"/>
    <property type="molecule type" value="Genomic_DNA"/>
</dbReference>
<dbReference type="InterPro" id="IPR010920">
    <property type="entry name" value="LSM_dom_sf"/>
</dbReference>
<evidence type="ECO:0000313" key="11">
    <source>
        <dbReference type="Proteomes" id="UP000325081"/>
    </source>
</evidence>
<keyword evidence="11" id="KW-1185">Reference proteome</keyword>
<dbReference type="GO" id="GO:0005688">
    <property type="term" value="C:U6 snRNP"/>
    <property type="evidence" value="ECO:0007669"/>
    <property type="project" value="TreeGrafter"/>
</dbReference>
<dbReference type="Gene3D" id="1.25.40.10">
    <property type="entry name" value="Tetratricopeptide repeat domain"/>
    <property type="match status" value="1"/>
</dbReference>
<evidence type="ECO:0000256" key="1">
    <source>
        <dbReference type="ARBA" id="ARBA00004123"/>
    </source>
</evidence>
<keyword evidence="5" id="KW-0694">RNA-binding</keyword>
<dbReference type="SUPFAM" id="SSF50182">
    <property type="entry name" value="Sm-like ribonucleoproteins"/>
    <property type="match status" value="1"/>
</dbReference>
<dbReference type="PANTHER" id="PTHR20971">
    <property type="entry name" value="U6 SNRNA-ASSOCIATED PROTEIN"/>
    <property type="match status" value="1"/>
</dbReference>
<dbReference type="OrthoDB" id="429711at2759"/>
<evidence type="ECO:0000256" key="8">
    <source>
        <dbReference type="ARBA" id="ARBA00023274"/>
    </source>
</evidence>
<dbReference type="GO" id="GO:1990726">
    <property type="term" value="C:Lsm1-7-Pat1 complex"/>
    <property type="evidence" value="ECO:0007669"/>
    <property type="project" value="TreeGrafter"/>
</dbReference>
<dbReference type="Proteomes" id="UP000325081">
    <property type="component" value="Unassembled WGS sequence"/>
</dbReference>
<feature type="domain" description="Sm" evidence="9">
    <location>
        <begin position="332"/>
        <end position="395"/>
    </location>
</feature>
<keyword evidence="3" id="KW-0507">mRNA processing</keyword>
<evidence type="ECO:0000313" key="10">
    <source>
        <dbReference type="EMBL" id="GER55109.1"/>
    </source>
</evidence>
<reference evidence="11" key="1">
    <citation type="journal article" date="2019" name="Curr. Biol.">
        <title>Genome Sequence of Striga asiatica Provides Insight into the Evolution of Plant Parasitism.</title>
        <authorList>
            <person name="Yoshida S."/>
            <person name="Kim S."/>
            <person name="Wafula E.K."/>
            <person name="Tanskanen J."/>
            <person name="Kim Y.M."/>
            <person name="Honaas L."/>
            <person name="Yang Z."/>
            <person name="Spallek T."/>
            <person name="Conn C.E."/>
            <person name="Ichihashi Y."/>
            <person name="Cheong K."/>
            <person name="Cui S."/>
            <person name="Der J.P."/>
            <person name="Gundlach H."/>
            <person name="Jiao Y."/>
            <person name="Hori C."/>
            <person name="Ishida J.K."/>
            <person name="Kasahara H."/>
            <person name="Kiba T."/>
            <person name="Kim M.S."/>
            <person name="Koo N."/>
            <person name="Laohavisit A."/>
            <person name="Lee Y.H."/>
            <person name="Lumba S."/>
            <person name="McCourt P."/>
            <person name="Mortimer J.C."/>
            <person name="Mutuku J.M."/>
            <person name="Nomura T."/>
            <person name="Sasaki-Sekimoto Y."/>
            <person name="Seto Y."/>
            <person name="Wang Y."/>
            <person name="Wakatake T."/>
            <person name="Sakakibara H."/>
            <person name="Demura T."/>
            <person name="Yamaguchi S."/>
            <person name="Yoneyama K."/>
            <person name="Manabe R.I."/>
            <person name="Nelson D.C."/>
            <person name="Schulman A.H."/>
            <person name="Timko M.P."/>
            <person name="dePamphilis C.W."/>
            <person name="Choi D."/>
            <person name="Shirasu K."/>
        </authorList>
    </citation>
    <scope>NUCLEOTIDE SEQUENCE [LARGE SCALE GENOMIC DNA]</scope>
    <source>
        <strain evidence="11">cv. UVA1</strain>
    </source>
</reference>
<evidence type="ECO:0000256" key="4">
    <source>
        <dbReference type="ARBA" id="ARBA00022728"/>
    </source>
</evidence>
<keyword evidence="7" id="KW-0539">Nucleus</keyword>
<sequence>MSSFSFHSYIALLQYLGADGEHAYYDISSIFYEELEDEYHVTIGSSINEAEVYWLWYSTIREIDLIQATIFEQKNYGDLVVFYYILQHTWLALKYVNRTLYLFHLICGLSHPHTAATYINVALMEDSLGNVNVALRYLHESLKCCQRLLGVAHLQTSASYHAIALALSLVHDRGKQQWPSWNRGQILINRGRIMEMGVDRPQGKNNNLYQPAVGLDRGSTDPKGTFDPERKIAQLITINSDTFAGTGELKDLDRTEPIDMGIHCYDLIRAMISAKHRGASECYEYSELAPDLSLSTLNLNLKGGNFESKPRKRKFASAQREIAMATNQSQLLPSELIDRCIGSKIWVIMKGDKELVGTLRGFDVYVNMVLEDVSGLDVFSWKTGNCYNVQALKSVLLIFISFTIQSEITSEGRRITKLDQILLNGNNIAIVPQTLNENGGFS</sequence>
<dbReference type="SUPFAM" id="SSF48452">
    <property type="entry name" value="TPR-like"/>
    <property type="match status" value="1"/>
</dbReference>
<dbReference type="GO" id="GO:0000398">
    <property type="term" value="P:mRNA splicing, via spliceosome"/>
    <property type="evidence" value="ECO:0007669"/>
    <property type="project" value="TreeGrafter"/>
</dbReference>
<dbReference type="InterPro" id="IPR033871">
    <property type="entry name" value="LSm5"/>
</dbReference>
<evidence type="ECO:0000259" key="9">
    <source>
        <dbReference type="PROSITE" id="PS52002"/>
    </source>
</evidence>
<proteinExistence type="inferred from homology"/>
<evidence type="ECO:0000256" key="5">
    <source>
        <dbReference type="ARBA" id="ARBA00022884"/>
    </source>
</evidence>
<keyword evidence="6" id="KW-0508">mRNA splicing</keyword>
<dbReference type="AlphaFoldDB" id="A0A5A7RBW1"/>
<keyword evidence="8 10" id="KW-0687">Ribonucleoprotein</keyword>
<evidence type="ECO:0000256" key="6">
    <source>
        <dbReference type="ARBA" id="ARBA00023187"/>
    </source>
</evidence>
<dbReference type="Gene3D" id="2.30.30.100">
    <property type="match status" value="1"/>
</dbReference>
<dbReference type="PROSITE" id="PS52002">
    <property type="entry name" value="SM"/>
    <property type="match status" value="1"/>
</dbReference>
<keyword evidence="4" id="KW-0747">Spliceosome</keyword>
<dbReference type="InterPro" id="IPR011990">
    <property type="entry name" value="TPR-like_helical_dom_sf"/>
</dbReference>
<dbReference type="CDD" id="cd01732">
    <property type="entry name" value="LSm5"/>
    <property type="match status" value="1"/>
</dbReference>
<dbReference type="GO" id="GO:0046540">
    <property type="term" value="C:U4/U6 x U5 tri-snRNP complex"/>
    <property type="evidence" value="ECO:0007669"/>
    <property type="project" value="TreeGrafter"/>
</dbReference>
<dbReference type="GO" id="GO:0003723">
    <property type="term" value="F:RNA binding"/>
    <property type="evidence" value="ECO:0007669"/>
    <property type="project" value="UniProtKB-KW"/>
</dbReference>
<gene>
    <name evidence="10" type="ORF">STAS_32749</name>
</gene>
<accession>A0A5A7RBW1</accession>
<comment type="caution">
    <text evidence="10">The sequence shown here is derived from an EMBL/GenBank/DDBJ whole genome shotgun (WGS) entry which is preliminary data.</text>
</comment>
<dbReference type="InterPro" id="IPR001163">
    <property type="entry name" value="Sm_dom_euk/arc"/>
</dbReference>
<protein>
    <submittedName>
        <fullName evidence="10">Small nuclear ribonucleoprotein family protein</fullName>
    </submittedName>
</protein>
<dbReference type="GO" id="GO:0005681">
    <property type="term" value="C:spliceosomal complex"/>
    <property type="evidence" value="ECO:0007669"/>
    <property type="project" value="UniProtKB-KW"/>
</dbReference>
<name>A0A5A7RBW1_STRAF</name>
<organism evidence="10 11">
    <name type="scientific">Striga asiatica</name>
    <name type="common">Asiatic witchweed</name>
    <name type="synonym">Buchnera asiatica</name>
    <dbReference type="NCBI Taxonomy" id="4170"/>
    <lineage>
        <taxon>Eukaryota</taxon>
        <taxon>Viridiplantae</taxon>
        <taxon>Streptophyta</taxon>
        <taxon>Embryophyta</taxon>
        <taxon>Tracheophyta</taxon>
        <taxon>Spermatophyta</taxon>
        <taxon>Magnoliopsida</taxon>
        <taxon>eudicotyledons</taxon>
        <taxon>Gunneridae</taxon>
        <taxon>Pentapetalae</taxon>
        <taxon>asterids</taxon>
        <taxon>lamiids</taxon>
        <taxon>Lamiales</taxon>
        <taxon>Orobanchaceae</taxon>
        <taxon>Buchnereae</taxon>
        <taxon>Striga</taxon>
    </lineage>
</organism>
<comment type="similarity">
    <text evidence="2">Belongs to the snRNP Sm proteins family.</text>
</comment>
<dbReference type="SMART" id="SM00651">
    <property type="entry name" value="Sm"/>
    <property type="match status" value="1"/>
</dbReference>
<dbReference type="Pfam" id="PF13374">
    <property type="entry name" value="TPR_10"/>
    <property type="match status" value="1"/>
</dbReference>
<dbReference type="InterPro" id="IPR047575">
    <property type="entry name" value="Sm"/>
</dbReference>
<evidence type="ECO:0000256" key="7">
    <source>
        <dbReference type="ARBA" id="ARBA00023242"/>
    </source>
</evidence>
<dbReference type="Pfam" id="PF01423">
    <property type="entry name" value="LSM"/>
    <property type="match status" value="1"/>
</dbReference>
<evidence type="ECO:0000256" key="3">
    <source>
        <dbReference type="ARBA" id="ARBA00022664"/>
    </source>
</evidence>
<dbReference type="PANTHER" id="PTHR20971:SF0">
    <property type="entry name" value="U6 SNRNA-ASSOCIATED SM-LIKE PROTEIN LSM5"/>
    <property type="match status" value="1"/>
</dbReference>
<comment type="subcellular location">
    <subcellularLocation>
        <location evidence="1">Nucleus</location>
    </subcellularLocation>
</comment>